<protein>
    <submittedName>
        <fullName evidence="1">Uncharacterized protein</fullName>
    </submittedName>
</protein>
<dbReference type="Proteomes" id="UP000325302">
    <property type="component" value="Unassembled WGS sequence"/>
</dbReference>
<proteinExistence type="predicted"/>
<evidence type="ECO:0000313" key="1">
    <source>
        <dbReference type="EMBL" id="KAA0874456.1"/>
    </source>
</evidence>
<dbReference type="AlphaFoldDB" id="A0A5A9W151"/>
<dbReference type="EMBL" id="SMRS01000006">
    <property type="protein sequence ID" value="KAA0874456.1"/>
    <property type="molecule type" value="Genomic_DNA"/>
</dbReference>
<evidence type="ECO:0000313" key="2">
    <source>
        <dbReference type="Proteomes" id="UP000325302"/>
    </source>
</evidence>
<reference evidence="1 2" key="1">
    <citation type="submission" date="2019-03" db="EMBL/GenBank/DDBJ databases">
        <title>Nitrincola sp. nov. isolated from an Indian soda lake.</title>
        <authorList>
            <person name="Joshi A."/>
            <person name="Thite S.V."/>
            <person name="Joseph N."/>
            <person name="Dhotre D."/>
            <person name="Moorthy M."/>
            <person name="Shouche Y.S."/>
        </authorList>
    </citation>
    <scope>NUCLEOTIDE SEQUENCE [LARGE SCALE GENOMIC DNA]</scope>
    <source>
        <strain evidence="1 2">MEB193</strain>
    </source>
</reference>
<comment type="caution">
    <text evidence="1">The sequence shown here is derived from an EMBL/GenBank/DDBJ whole genome shotgun (WGS) entry which is preliminary data.</text>
</comment>
<gene>
    <name evidence="1" type="ORF">E1H14_09305</name>
</gene>
<dbReference type="OrthoDB" id="529575at2"/>
<name>A0A5A9W151_9GAMM</name>
<organism evidence="1 2">
    <name type="scientific">Nitrincola tapanii</name>
    <dbReference type="NCBI Taxonomy" id="1708751"/>
    <lineage>
        <taxon>Bacteria</taxon>
        <taxon>Pseudomonadati</taxon>
        <taxon>Pseudomonadota</taxon>
        <taxon>Gammaproteobacteria</taxon>
        <taxon>Oceanospirillales</taxon>
        <taxon>Oceanospirillaceae</taxon>
        <taxon>Nitrincola</taxon>
    </lineage>
</organism>
<sequence length="63" mass="6916">MLLRADIHALWNLGMITVNPDTGKVMIAEEVLRSCFELEGIAPATPIAGFSHPSKEAHQPNFE</sequence>
<keyword evidence="2" id="KW-1185">Reference proteome</keyword>
<accession>A0A5A9W151</accession>